<dbReference type="PROSITE" id="PS00643">
    <property type="entry name" value="COMPLEX1_75K_3"/>
    <property type="match status" value="1"/>
</dbReference>
<keyword evidence="9" id="KW-0411">Iron-sulfur</keyword>
<evidence type="ECO:0000313" key="15">
    <source>
        <dbReference type="EMBL" id="NIR75212.1"/>
    </source>
</evidence>
<evidence type="ECO:0000313" key="16">
    <source>
        <dbReference type="Proteomes" id="UP000702544"/>
    </source>
</evidence>
<dbReference type="AlphaFoldDB" id="A0AAE5CB21"/>
<organism evidence="15 16">
    <name type="scientific">Candidatus Kutchimonas denitrificans</name>
    <dbReference type="NCBI Taxonomy" id="3056748"/>
    <lineage>
        <taxon>Bacteria</taxon>
        <taxon>Pseudomonadati</taxon>
        <taxon>Gemmatimonadota</taxon>
        <taxon>Gemmatimonadia</taxon>
        <taxon>Candidatus Palauibacterales</taxon>
        <taxon>Candidatus Palauibacteraceae</taxon>
        <taxon>Candidatus Kutchimonas</taxon>
    </lineage>
</organism>
<dbReference type="Pfam" id="PF10588">
    <property type="entry name" value="NADH-G_4Fe-4S_3"/>
    <property type="match status" value="1"/>
</dbReference>
<evidence type="ECO:0000256" key="6">
    <source>
        <dbReference type="ARBA" id="ARBA00022723"/>
    </source>
</evidence>
<dbReference type="InterPro" id="IPR019574">
    <property type="entry name" value="NADH_UbQ_OxRdtase_Gsu_4Fe4S-bd"/>
</dbReference>
<dbReference type="Pfam" id="PF04879">
    <property type="entry name" value="Molybdop_Fe4S4"/>
    <property type="match status" value="1"/>
</dbReference>
<dbReference type="GO" id="GO:0046872">
    <property type="term" value="F:metal ion binding"/>
    <property type="evidence" value="ECO:0007669"/>
    <property type="project" value="UniProtKB-KW"/>
</dbReference>
<dbReference type="PROSITE" id="PS51669">
    <property type="entry name" value="4FE4S_MOW_BIS_MGD"/>
    <property type="match status" value="1"/>
</dbReference>
<dbReference type="InterPro" id="IPR036010">
    <property type="entry name" value="2Fe-2S_ferredoxin-like_sf"/>
</dbReference>
<evidence type="ECO:0000256" key="7">
    <source>
        <dbReference type="ARBA" id="ARBA00022967"/>
    </source>
</evidence>
<dbReference type="Gene3D" id="3.40.50.740">
    <property type="match status" value="1"/>
</dbReference>
<dbReference type="InterPro" id="IPR006963">
    <property type="entry name" value="Mopterin_OxRdtase_4Fe-4S_dom"/>
</dbReference>
<proteinExistence type="inferred from homology"/>
<dbReference type="Gene3D" id="3.10.20.740">
    <property type="match status" value="1"/>
</dbReference>
<comment type="similarity">
    <text evidence="2">Belongs to the complex I 75 kDa subunit family.</text>
</comment>
<evidence type="ECO:0000256" key="2">
    <source>
        <dbReference type="ARBA" id="ARBA00005404"/>
    </source>
</evidence>
<dbReference type="SMART" id="SM00926">
    <property type="entry name" value="Molybdop_Fe4S4"/>
    <property type="match status" value="1"/>
</dbReference>
<keyword evidence="6" id="KW-0479">Metal-binding</keyword>
<dbReference type="SUPFAM" id="SSF54862">
    <property type="entry name" value="4Fe-4S ferredoxins"/>
    <property type="match status" value="1"/>
</dbReference>
<dbReference type="Proteomes" id="UP000702544">
    <property type="component" value="Unassembled WGS sequence"/>
</dbReference>
<evidence type="ECO:0000256" key="11">
    <source>
        <dbReference type="ARBA" id="ARBA00034078"/>
    </source>
</evidence>
<gene>
    <name evidence="15" type="ORF">GWO12_08885</name>
</gene>
<dbReference type="FunFam" id="3.10.20.740:FF:000001">
    <property type="entry name" value="NADH-quinone oxidoreductase subunit G"/>
    <property type="match status" value="1"/>
</dbReference>
<dbReference type="GO" id="GO:0003954">
    <property type="term" value="F:NADH dehydrogenase activity"/>
    <property type="evidence" value="ECO:0007669"/>
    <property type="project" value="TreeGrafter"/>
</dbReference>
<dbReference type="InterPro" id="IPR006656">
    <property type="entry name" value="Mopterin_OxRdtase"/>
</dbReference>
<evidence type="ECO:0000259" key="14">
    <source>
        <dbReference type="PROSITE" id="PS51839"/>
    </source>
</evidence>
<dbReference type="PROSITE" id="PS51839">
    <property type="entry name" value="4FE4S_HC3"/>
    <property type="match status" value="1"/>
</dbReference>
<evidence type="ECO:0000256" key="9">
    <source>
        <dbReference type="ARBA" id="ARBA00023014"/>
    </source>
</evidence>
<dbReference type="Gene3D" id="2.20.25.90">
    <property type="entry name" value="ADC-like domains"/>
    <property type="match status" value="1"/>
</dbReference>
<dbReference type="SUPFAM" id="SSF53706">
    <property type="entry name" value="Formate dehydrogenase/DMSO reductase, domains 1-3"/>
    <property type="match status" value="1"/>
</dbReference>
<comment type="cofactor">
    <cofactor evidence="1">
        <name>[4Fe-4S] cluster</name>
        <dbReference type="ChEBI" id="CHEBI:49883"/>
    </cofactor>
</comment>
<dbReference type="SUPFAM" id="SSF54292">
    <property type="entry name" value="2Fe-2S ferredoxin-like"/>
    <property type="match status" value="1"/>
</dbReference>
<evidence type="ECO:0000259" key="12">
    <source>
        <dbReference type="PROSITE" id="PS51085"/>
    </source>
</evidence>
<dbReference type="InterPro" id="IPR050123">
    <property type="entry name" value="Prok_molybdopt-oxidoreductase"/>
</dbReference>
<dbReference type="PROSITE" id="PS51085">
    <property type="entry name" value="2FE2S_FER_2"/>
    <property type="match status" value="1"/>
</dbReference>
<feature type="domain" description="4Fe-4S His(Cys)3-ligated-type" evidence="14">
    <location>
        <begin position="84"/>
        <end position="123"/>
    </location>
</feature>
<protein>
    <submittedName>
        <fullName evidence="15">Molybdopterin-dependent oxidoreductase</fullName>
    </submittedName>
</protein>
<evidence type="ECO:0000256" key="4">
    <source>
        <dbReference type="ARBA" id="ARBA00022714"/>
    </source>
</evidence>
<dbReference type="PROSITE" id="PS00641">
    <property type="entry name" value="COMPLEX1_75K_1"/>
    <property type="match status" value="1"/>
</dbReference>
<evidence type="ECO:0000256" key="8">
    <source>
        <dbReference type="ARBA" id="ARBA00023004"/>
    </source>
</evidence>
<keyword evidence="4" id="KW-0001">2Fe-2S</keyword>
<comment type="cofactor">
    <cofactor evidence="11">
        <name>[2Fe-2S] cluster</name>
        <dbReference type="ChEBI" id="CHEBI:190135"/>
    </cofactor>
</comment>
<evidence type="ECO:0000256" key="1">
    <source>
        <dbReference type="ARBA" id="ARBA00001966"/>
    </source>
</evidence>
<reference evidence="15 16" key="1">
    <citation type="submission" date="2020-01" db="EMBL/GenBank/DDBJ databases">
        <title>Genomes assembled from Gulf of Kutch pelagic sediment metagenomes.</title>
        <authorList>
            <person name="Chandrashekar M."/>
            <person name="Mahajan M.S."/>
            <person name="Dave K.J."/>
            <person name="Vatsa P."/>
            <person name="Nathani N.M."/>
        </authorList>
    </citation>
    <scope>NUCLEOTIDE SEQUENCE [LARGE SCALE GENOMIC DNA]</scope>
    <source>
        <strain evidence="15">KS3-K002</strain>
    </source>
</reference>
<dbReference type="PANTHER" id="PTHR43105:SF10">
    <property type="entry name" value="NADH-QUINONE OXIDOREDUCTASE SUBUNIT G"/>
    <property type="match status" value="1"/>
</dbReference>
<dbReference type="Pfam" id="PF13510">
    <property type="entry name" value="Fer2_4"/>
    <property type="match status" value="1"/>
</dbReference>
<comment type="caution">
    <text evidence="15">The sequence shown here is derived from an EMBL/GenBank/DDBJ whole genome shotgun (WGS) entry which is preliminary data.</text>
</comment>
<dbReference type="GO" id="GO:0016020">
    <property type="term" value="C:membrane"/>
    <property type="evidence" value="ECO:0007669"/>
    <property type="project" value="InterPro"/>
</dbReference>
<dbReference type="PANTHER" id="PTHR43105">
    <property type="entry name" value="RESPIRATORY NITRATE REDUCTASE"/>
    <property type="match status" value="1"/>
</dbReference>
<name>A0AAE5CB21_9BACT</name>
<dbReference type="Gene3D" id="3.30.70.20">
    <property type="match status" value="1"/>
</dbReference>
<accession>A0AAE5CB21</accession>
<dbReference type="Pfam" id="PF00384">
    <property type="entry name" value="Molybdopterin"/>
    <property type="match status" value="2"/>
</dbReference>
<dbReference type="CDD" id="cd00207">
    <property type="entry name" value="fer2"/>
    <property type="match status" value="1"/>
</dbReference>
<keyword evidence="8" id="KW-0408">Iron</keyword>
<sequence>MNDEKKLLNVTIDGVELEVPAGTTILAAAERVGAVIPRYCYHPGLSAPAVCRMCLVEVEGAPKPLASCVQPVQDDMVVHTNTAQARKARRAAVEFLLMNHPLDCPICDAAGQCELQDYAFETGQLKTRYVEPKLVMGRDKVTPEIVYFADRCILCTRCVRFMDEIAKDPVLVVINRGQRGYIDTMTGELFENPFSINIVDVCPVGALVNEDFLFKARAWDLDQTASICPGCSQGCNVSLGTKEERIVRAKPRFNPEVNSYWMCDHGRKTVINWGAGARIEVPMARDGDELKPVDWPQALDALSEAIGNEPGRARAIVSAGASNESLFTLRRLMEELGSDGGVFRVPTGPEAELPGFPKLKLRRDRVPNAKGAELLGFQRSDAVFDSAQGHRGALFVLEDTLEGAPDGFGTNAELFVYIGTRLNPAARSADIVLPSTTFAEMAGTFTNFEGRVQRFEQALRGPGLARPWWLTGSALLERLGAGGRYRTAAEVFAALASEVSEYEGLNYEVLGLKGAGAPGSSAAATAG</sequence>
<dbReference type="SMART" id="SM00929">
    <property type="entry name" value="NADH-G_4Fe-4S_3"/>
    <property type="match status" value="1"/>
</dbReference>
<dbReference type="InterPro" id="IPR001041">
    <property type="entry name" value="2Fe-2S_ferredoxin-type"/>
</dbReference>
<keyword evidence="7" id="KW-1278">Translocase</keyword>
<evidence type="ECO:0000256" key="10">
    <source>
        <dbReference type="ARBA" id="ARBA00023027"/>
    </source>
</evidence>
<dbReference type="InterPro" id="IPR054351">
    <property type="entry name" value="NADH_UbQ_OxRdtase_ferredoxin"/>
</dbReference>
<dbReference type="EMBL" id="JAACAK010000067">
    <property type="protein sequence ID" value="NIR75212.1"/>
    <property type="molecule type" value="Genomic_DNA"/>
</dbReference>
<dbReference type="Pfam" id="PF22117">
    <property type="entry name" value="Fer4_Nqo3"/>
    <property type="match status" value="1"/>
</dbReference>
<keyword evidence="10" id="KW-0520">NAD</keyword>
<evidence type="ECO:0000256" key="3">
    <source>
        <dbReference type="ARBA" id="ARBA00022485"/>
    </source>
</evidence>
<feature type="domain" description="2Fe-2S ferredoxin-type" evidence="12">
    <location>
        <begin position="6"/>
        <end position="84"/>
    </location>
</feature>
<keyword evidence="5" id="KW-0874">Quinone</keyword>
<dbReference type="GO" id="GO:0008137">
    <property type="term" value="F:NADH dehydrogenase (ubiquinone) activity"/>
    <property type="evidence" value="ECO:0007669"/>
    <property type="project" value="InterPro"/>
</dbReference>
<dbReference type="GO" id="GO:0051539">
    <property type="term" value="F:4 iron, 4 sulfur cluster binding"/>
    <property type="evidence" value="ECO:0007669"/>
    <property type="project" value="UniProtKB-KW"/>
</dbReference>
<evidence type="ECO:0000259" key="13">
    <source>
        <dbReference type="PROSITE" id="PS51669"/>
    </source>
</evidence>
<dbReference type="GO" id="GO:0042773">
    <property type="term" value="P:ATP synthesis coupled electron transport"/>
    <property type="evidence" value="ECO:0007669"/>
    <property type="project" value="InterPro"/>
</dbReference>
<evidence type="ECO:0000256" key="5">
    <source>
        <dbReference type="ARBA" id="ARBA00022719"/>
    </source>
</evidence>
<dbReference type="InterPro" id="IPR000283">
    <property type="entry name" value="NADH_UbQ_OxRdtase_75kDa_su_CS"/>
</dbReference>
<feature type="domain" description="4Fe-4S Mo/W bis-MGD-type" evidence="13">
    <location>
        <begin position="221"/>
        <end position="277"/>
    </location>
</feature>
<keyword evidence="3" id="KW-0004">4Fe-4S</keyword>